<accession>A0A8J5YIF2</accession>
<sequence>MAGSLIRLDKKHISVEQMTMVFDRELPTGSGFLARGHDRLGVQVGPEINQCIDGEVETRDAHFPSSMRRVYYHSKRRAIAIGIAGGWGAICYELLGAIPDNISRGQIEMRWNIVPGDVRGNAIEQSQNRRMPITTTIMGTVLLSIFTSSSEPPIYILSNNENHSASYVRIPTSLEDIQLLLDQRSEAQFQWTPYEDSAIWAVISDEFFQNLNIWHVKVPLVNYAIVEMHRSDRVLQKFGFIQPIPVKLEVLDDEHKVDLRLWKTDWPRHWSEYIEM</sequence>
<dbReference type="Proteomes" id="UP000701853">
    <property type="component" value="Chromosome 10"/>
</dbReference>
<dbReference type="AlphaFoldDB" id="A0A8J5YIF2"/>
<keyword evidence="3" id="KW-1185">Reference proteome</keyword>
<evidence type="ECO:0000259" key="1">
    <source>
        <dbReference type="Pfam" id="PF10536"/>
    </source>
</evidence>
<dbReference type="InterPro" id="IPR019557">
    <property type="entry name" value="AminoTfrase-like_pln_mobile"/>
</dbReference>
<dbReference type="PANTHER" id="PTHR46033:SF8">
    <property type="entry name" value="PROTEIN MAINTENANCE OF MERISTEMS-LIKE"/>
    <property type="match status" value="1"/>
</dbReference>
<dbReference type="GO" id="GO:0010073">
    <property type="term" value="P:meristem maintenance"/>
    <property type="evidence" value="ECO:0007669"/>
    <property type="project" value="InterPro"/>
</dbReference>
<comment type="caution">
    <text evidence="2">The sequence shown here is derived from an EMBL/GenBank/DDBJ whole genome shotgun (WGS) entry which is preliminary data.</text>
</comment>
<gene>
    <name evidence="2" type="ORF">CXB51_025084</name>
</gene>
<reference evidence="2 3" key="1">
    <citation type="journal article" date="2021" name="bioRxiv">
        <title>The Gossypium anomalum genome as a resource for cotton improvement and evolutionary analysis of hybrid incompatibility.</title>
        <authorList>
            <person name="Grover C.E."/>
            <person name="Yuan D."/>
            <person name="Arick M.A."/>
            <person name="Miller E.R."/>
            <person name="Hu G."/>
            <person name="Peterson D.G."/>
            <person name="Wendel J.F."/>
            <person name="Udall J.A."/>
        </authorList>
    </citation>
    <scope>NUCLEOTIDE SEQUENCE [LARGE SCALE GENOMIC DNA]</scope>
    <source>
        <strain evidence="2">JFW-Udall</strain>
        <tissue evidence="2">Leaf</tissue>
    </source>
</reference>
<dbReference type="Pfam" id="PF10536">
    <property type="entry name" value="PMD"/>
    <property type="match status" value="1"/>
</dbReference>
<feature type="domain" description="Aminotransferase-like plant mobile" evidence="1">
    <location>
        <begin position="173"/>
        <end position="274"/>
    </location>
</feature>
<name>A0A8J5YIF2_9ROSI</name>
<proteinExistence type="predicted"/>
<dbReference type="EMBL" id="JAHUZN010000010">
    <property type="protein sequence ID" value="KAG8480406.1"/>
    <property type="molecule type" value="Genomic_DNA"/>
</dbReference>
<evidence type="ECO:0000313" key="3">
    <source>
        <dbReference type="Proteomes" id="UP000701853"/>
    </source>
</evidence>
<protein>
    <recommendedName>
        <fullName evidence="1">Aminotransferase-like plant mobile domain-containing protein</fullName>
    </recommendedName>
</protein>
<dbReference type="InterPro" id="IPR044824">
    <property type="entry name" value="MAIN-like"/>
</dbReference>
<organism evidence="2 3">
    <name type="scientific">Gossypium anomalum</name>
    <dbReference type="NCBI Taxonomy" id="47600"/>
    <lineage>
        <taxon>Eukaryota</taxon>
        <taxon>Viridiplantae</taxon>
        <taxon>Streptophyta</taxon>
        <taxon>Embryophyta</taxon>
        <taxon>Tracheophyta</taxon>
        <taxon>Spermatophyta</taxon>
        <taxon>Magnoliopsida</taxon>
        <taxon>eudicotyledons</taxon>
        <taxon>Gunneridae</taxon>
        <taxon>Pentapetalae</taxon>
        <taxon>rosids</taxon>
        <taxon>malvids</taxon>
        <taxon>Malvales</taxon>
        <taxon>Malvaceae</taxon>
        <taxon>Malvoideae</taxon>
        <taxon>Gossypium</taxon>
    </lineage>
</organism>
<dbReference type="PANTHER" id="PTHR46033">
    <property type="entry name" value="PROTEIN MAIN-LIKE 2"/>
    <property type="match status" value="1"/>
</dbReference>
<evidence type="ECO:0000313" key="2">
    <source>
        <dbReference type="EMBL" id="KAG8480406.1"/>
    </source>
</evidence>